<evidence type="ECO:0000313" key="2">
    <source>
        <dbReference type="Proteomes" id="UP001151760"/>
    </source>
</evidence>
<dbReference type="InterPro" id="IPR036691">
    <property type="entry name" value="Endo/exonu/phosph_ase_sf"/>
</dbReference>
<comment type="caution">
    <text evidence="1">The sequence shown here is derived from an EMBL/GenBank/DDBJ whole genome shotgun (WGS) entry which is preliminary data.</text>
</comment>
<sequence>MLWLFMVLVRKCVDYGNGLLMGAYATKVLVSFLRRNDDIVGVLIMAQTNQVMHVQVKVKADSKTLFCSFIYVVNYYVDRRQLWHDLDLYSHLMQGNPWILLGDFNASLNLEDHSSGSYRPNIAMQDFKDCEVKIEVMDINNMGSFAIFQPYRISDHSPCLIQIPVLNEVQKPLNRNPDCHVLREEKAHYLQAFNNALLDEERFLKQKAKVEWLQEGDSNSTYFHKVVKSKCHKSRIEIITDSNGVSFEGNDVLGIFVSHFETFLGVEGNTIHLDTQGIFSNAIRAQKADVMIRDITNYEIKVSMFSIRDNKAPSQDGFTS</sequence>
<gene>
    <name evidence="1" type="ORF">Tco_0801396</name>
</gene>
<feature type="non-terminal residue" evidence="1">
    <location>
        <position position="320"/>
    </location>
</feature>
<dbReference type="Gene3D" id="3.60.10.10">
    <property type="entry name" value="Endonuclease/exonuclease/phosphatase"/>
    <property type="match status" value="1"/>
</dbReference>
<dbReference type="SUPFAM" id="SSF56219">
    <property type="entry name" value="DNase I-like"/>
    <property type="match status" value="1"/>
</dbReference>
<organism evidence="1 2">
    <name type="scientific">Tanacetum coccineum</name>
    <dbReference type="NCBI Taxonomy" id="301880"/>
    <lineage>
        <taxon>Eukaryota</taxon>
        <taxon>Viridiplantae</taxon>
        <taxon>Streptophyta</taxon>
        <taxon>Embryophyta</taxon>
        <taxon>Tracheophyta</taxon>
        <taxon>Spermatophyta</taxon>
        <taxon>Magnoliopsida</taxon>
        <taxon>eudicotyledons</taxon>
        <taxon>Gunneridae</taxon>
        <taxon>Pentapetalae</taxon>
        <taxon>asterids</taxon>
        <taxon>campanulids</taxon>
        <taxon>Asterales</taxon>
        <taxon>Asteraceae</taxon>
        <taxon>Asteroideae</taxon>
        <taxon>Anthemideae</taxon>
        <taxon>Anthemidinae</taxon>
        <taxon>Tanacetum</taxon>
    </lineage>
</organism>
<evidence type="ECO:0000313" key="1">
    <source>
        <dbReference type="EMBL" id="GJS94428.1"/>
    </source>
</evidence>
<keyword evidence="2" id="KW-1185">Reference proteome</keyword>
<accession>A0ABQ5A021</accession>
<protein>
    <submittedName>
        <fullName evidence="1">Sodium/hydrogen exchanger 6</fullName>
    </submittedName>
</protein>
<dbReference type="EMBL" id="BQNB010011730">
    <property type="protein sequence ID" value="GJS94428.1"/>
    <property type="molecule type" value="Genomic_DNA"/>
</dbReference>
<reference evidence="1" key="2">
    <citation type="submission" date="2022-01" db="EMBL/GenBank/DDBJ databases">
        <authorList>
            <person name="Yamashiro T."/>
            <person name="Shiraishi A."/>
            <person name="Satake H."/>
            <person name="Nakayama K."/>
        </authorList>
    </citation>
    <scope>NUCLEOTIDE SEQUENCE</scope>
</reference>
<name>A0ABQ5A021_9ASTR</name>
<reference evidence="1" key="1">
    <citation type="journal article" date="2022" name="Int. J. Mol. Sci.">
        <title>Draft Genome of Tanacetum Coccineum: Genomic Comparison of Closely Related Tanacetum-Family Plants.</title>
        <authorList>
            <person name="Yamashiro T."/>
            <person name="Shiraishi A."/>
            <person name="Nakayama K."/>
            <person name="Satake H."/>
        </authorList>
    </citation>
    <scope>NUCLEOTIDE SEQUENCE</scope>
</reference>
<proteinExistence type="predicted"/>
<dbReference type="Proteomes" id="UP001151760">
    <property type="component" value="Unassembled WGS sequence"/>
</dbReference>